<reference evidence="9 10" key="1">
    <citation type="submission" date="2019-03" db="EMBL/GenBank/DDBJ databases">
        <title>Draft genome sequences of novel Actinobacteria.</title>
        <authorList>
            <person name="Sahin N."/>
            <person name="Ay H."/>
            <person name="Saygin H."/>
        </authorList>
    </citation>
    <scope>NUCLEOTIDE SEQUENCE [LARGE SCALE GENOMIC DNA]</scope>
    <source>
        <strain evidence="9 10">DSM 41900</strain>
    </source>
</reference>
<dbReference type="EMBL" id="SMKI01000083">
    <property type="protein sequence ID" value="TDC76169.1"/>
    <property type="molecule type" value="Genomic_DNA"/>
</dbReference>
<dbReference type="GO" id="GO:0005886">
    <property type="term" value="C:plasma membrane"/>
    <property type="evidence" value="ECO:0007669"/>
    <property type="project" value="UniProtKB-SubCell"/>
</dbReference>
<feature type="transmembrane region" description="Helical" evidence="8">
    <location>
        <begin position="191"/>
        <end position="209"/>
    </location>
</feature>
<accession>A0A4R4TPX0</accession>
<feature type="transmembrane region" description="Helical" evidence="8">
    <location>
        <begin position="273"/>
        <end position="295"/>
    </location>
</feature>
<evidence type="ECO:0000256" key="3">
    <source>
        <dbReference type="ARBA" id="ARBA00022448"/>
    </source>
</evidence>
<keyword evidence="10" id="KW-1185">Reference proteome</keyword>
<dbReference type="GO" id="GO:0033214">
    <property type="term" value="P:siderophore-iron import into cell"/>
    <property type="evidence" value="ECO:0007669"/>
    <property type="project" value="TreeGrafter"/>
</dbReference>
<dbReference type="PANTHER" id="PTHR30472:SF24">
    <property type="entry name" value="FERRIC ENTEROBACTIN TRANSPORT SYSTEM PERMEASE PROTEIN FEPG"/>
    <property type="match status" value="1"/>
</dbReference>
<dbReference type="CDD" id="cd06550">
    <property type="entry name" value="TM_ABC_iron-siderophores_like"/>
    <property type="match status" value="1"/>
</dbReference>
<proteinExistence type="inferred from homology"/>
<dbReference type="Gene3D" id="1.10.3470.10">
    <property type="entry name" value="ABC transporter involved in vitamin B12 uptake, BtuC"/>
    <property type="match status" value="1"/>
</dbReference>
<evidence type="ECO:0000313" key="10">
    <source>
        <dbReference type="Proteomes" id="UP000295345"/>
    </source>
</evidence>
<keyword evidence="4" id="KW-1003">Cell membrane</keyword>
<gene>
    <name evidence="9" type="ORF">E1283_10460</name>
</gene>
<evidence type="ECO:0000256" key="7">
    <source>
        <dbReference type="ARBA" id="ARBA00023136"/>
    </source>
</evidence>
<evidence type="ECO:0000256" key="8">
    <source>
        <dbReference type="SAM" id="Phobius"/>
    </source>
</evidence>
<dbReference type="PANTHER" id="PTHR30472">
    <property type="entry name" value="FERRIC ENTEROBACTIN TRANSPORT SYSTEM PERMEASE PROTEIN"/>
    <property type="match status" value="1"/>
</dbReference>
<dbReference type="OrthoDB" id="4455417at2"/>
<name>A0A4R4TPX0_9ACTN</name>
<comment type="similarity">
    <text evidence="2">Belongs to the binding-protein-dependent transport system permease family. FecCD subfamily.</text>
</comment>
<keyword evidence="7 8" id="KW-0472">Membrane</keyword>
<evidence type="ECO:0000256" key="2">
    <source>
        <dbReference type="ARBA" id="ARBA00007935"/>
    </source>
</evidence>
<dbReference type="InterPro" id="IPR000522">
    <property type="entry name" value="ABC_transptr_permease_BtuC"/>
</dbReference>
<evidence type="ECO:0000313" key="9">
    <source>
        <dbReference type="EMBL" id="TDC76169.1"/>
    </source>
</evidence>
<evidence type="ECO:0000256" key="4">
    <source>
        <dbReference type="ARBA" id="ARBA00022475"/>
    </source>
</evidence>
<dbReference type="AlphaFoldDB" id="A0A4R4TPX0"/>
<feature type="transmembrane region" description="Helical" evidence="8">
    <location>
        <begin position="60"/>
        <end position="78"/>
    </location>
</feature>
<feature type="transmembrane region" description="Helical" evidence="8">
    <location>
        <begin position="236"/>
        <end position="261"/>
    </location>
</feature>
<organism evidence="9 10">
    <name type="scientific">Streptomyces hainanensis</name>
    <dbReference type="NCBI Taxonomy" id="402648"/>
    <lineage>
        <taxon>Bacteria</taxon>
        <taxon>Bacillati</taxon>
        <taxon>Actinomycetota</taxon>
        <taxon>Actinomycetes</taxon>
        <taxon>Kitasatosporales</taxon>
        <taxon>Streptomycetaceae</taxon>
        <taxon>Streptomyces</taxon>
    </lineage>
</organism>
<keyword evidence="3" id="KW-0813">Transport</keyword>
<protein>
    <submittedName>
        <fullName evidence="9">Enterobactin ABC transporter permease</fullName>
    </submittedName>
</protein>
<feature type="transmembrane region" description="Helical" evidence="8">
    <location>
        <begin position="116"/>
        <end position="136"/>
    </location>
</feature>
<dbReference type="GO" id="GO:0022857">
    <property type="term" value="F:transmembrane transporter activity"/>
    <property type="evidence" value="ECO:0007669"/>
    <property type="project" value="InterPro"/>
</dbReference>
<feature type="transmembrane region" description="Helical" evidence="8">
    <location>
        <begin position="90"/>
        <end position="110"/>
    </location>
</feature>
<evidence type="ECO:0000256" key="6">
    <source>
        <dbReference type="ARBA" id="ARBA00022989"/>
    </source>
</evidence>
<dbReference type="SUPFAM" id="SSF81345">
    <property type="entry name" value="ABC transporter involved in vitamin B12 uptake, BtuC"/>
    <property type="match status" value="1"/>
</dbReference>
<feature type="transmembrane region" description="Helical" evidence="8">
    <location>
        <begin position="301"/>
        <end position="321"/>
    </location>
</feature>
<keyword evidence="6 8" id="KW-1133">Transmembrane helix</keyword>
<evidence type="ECO:0000256" key="5">
    <source>
        <dbReference type="ARBA" id="ARBA00022692"/>
    </source>
</evidence>
<comment type="subcellular location">
    <subcellularLocation>
        <location evidence="1">Cell membrane</location>
        <topology evidence="1">Multi-pass membrane protein</topology>
    </subcellularLocation>
</comment>
<evidence type="ECO:0000256" key="1">
    <source>
        <dbReference type="ARBA" id="ARBA00004651"/>
    </source>
</evidence>
<comment type="caution">
    <text evidence="9">The sequence shown here is derived from an EMBL/GenBank/DDBJ whole genome shotgun (WGS) entry which is preliminary data.</text>
</comment>
<dbReference type="InterPro" id="IPR037294">
    <property type="entry name" value="ABC_BtuC-like"/>
</dbReference>
<dbReference type="Pfam" id="PF01032">
    <property type="entry name" value="FecCD"/>
    <property type="match status" value="1"/>
</dbReference>
<dbReference type="Proteomes" id="UP000295345">
    <property type="component" value="Unassembled WGS sequence"/>
</dbReference>
<sequence>MHRRSAVTVAVAAALALLVATLTVLTGAYEITPGGVVSTLFGGGSGTDRFIVWEQRLPRAVAALLVGVALGGCGAVFQSVARNPLGSPDIVGFTTGAASGGLVMILVVGSAGSQSVLVGTVAGGALAAVTVVLFTLRRGLGGDRLVLSGIAVGAMLAALNDYLISRAPIEAAETAKAWQYGSLNAIGWRPVVPLAVSLALAVPVTLALARSLRALELGDDAAAGIGLGVTATRVTALAVGVFLAGAAIATAGPIGFLALAAPQLAGRLSRAPGIALGPSMAVGALLLAVADLLAQRLLSPFQIPVGLLTAAVGGAYLVWLLTRAPRREGARGAR</sequence>
<keyword evidence="5 8" id="KW-0812">Transmembrane</keyword>